<comment type="similarity">
    <text evidence="3 10">Belongs to the cytochrome P450 family.</text>
</comment>
<dbReference type="PRINTS" id="PR00465">
    <property type="entry name" value="EP450IV"/>
</dbReference>
<reference evidence="11 12" key="1">
    <citation type="journal article" date="2012" name="Science">
        <title>The Paleozoic origin of enzymatic lignin decomposition reconstructed from 31 fungal genomes.</title>
        <authorList>
            <person name="Floudas D."/>
            <person name="Binder M."/>
            <person name="Riley R."/>
            <person name="Barry K."/>
            <person name="Blanchette R.A."/>
            <person name="Henrissat B."/>
            <person name="Martinez A.T."/>
            <person name="Otillar R."/>
            <person name="Spatafora J.W."/>
            <person name="Yadav J.S."/>
            <person name="Aerts A."/>
            <person name="Benoit I."/>
            <person name="Boyd A."/>
            <person name="Carlson A."/>
            <person name="Copeland A."/>
            <person name="Coutinho P.M."/>
            <person name="de Vries R.P."/>
            <person name="Ferreira P."/>
            <person name="Findley K."/>
            <person name="Foster B."/>
            <person name="Gaskell J."/>
            <person name="Glotzer D."/>
            <person name="Gorecki P."/>
            <person name="Heitman J."/>
            <person name="Hesse C."/>
            <person name="Hori C."/>
            <person name="Igarashi K."/>
            <person name="Jurgens J.A."/>
            <person name="Kallen N."/>
            <person name="Kersten P."/>
            <person name="Kohler A."/>
            <person name="Kuees U."/>
            <person name="Kumar T.K.A."/>
            <person name="Kuo A."/>
            <person name="LaButti K."/>
            <person name="Larrondo L.F."/>
            <person name="Lindquist E."/>
            <person name="Ling A."/>
            <person name="Lombard V."/>
            <person name="Lucas S."/>
            <person name="Lundell T."/>
            <person name="Martin R."/>
            <person name="McLaughlin D.J."/>
            <person name="Morgenstern I."/>
            <person name="Morin E."/>
            <person name="Murat C."/>
            <person name="Nagy L.G."/>
            <person name="Nolan M."/>
            <person name="Ohm R.A."/>
            <person name="Patyshakuliyeva A."/>
            <person name="Rokas A."/>
            <person name="Ruiz-Duenas F.J."/>
            <person name="Sabat G."/>
            <person name="Salamov A."/>
            <person name="Samejima M."/>
            <person name="Schmutz J."/>
            <person name="Slot J.C."/>
            <person name="St John F."/>
            <person name="Stenlid J."/>
            <person name="Sun H."/>
            <person name="Sun S."/>
            <person name="Syed K."/>
            <person name="Tsang A."/>
            <person name="Wiebenga A."/>
            <person name="Young D."/>
            <person name="Pisabarro A."/>
            <person name="Eastwood D.C."/>
            <person name="Martin F."/>
            <person name="Cullen D."/>
            <person name="Grigoriev I.V."/>
            <person name="Hibbett D.S."/>
        </authorList>
    </citation>
    <scope>NUCLEOTIDE SEQUENCE [LARGE SCALE GENOMIC DNA]</scope>
    <source>
        <strain evidence="11 12">LYAD-421 SS1</strain>
    </source>
</reference>
<dbReference type="SUPFAM" id="SSF48264">
    <property type="entry name" value="Cytochrome P450"/>
    <property type="match status" value="1"/>
</dbReference>
<keyword evidence="6 10" id="KW-0560">Oxidoreductase</keyword>
<evidence type="ECO:0000256" key="6">
    <source>
        <dbReference type="ARBA" id="ARBA00023002"/>
    </source>
</evidence>
<gene>
    <name evidence="11" type="ORF">DICSQDRAFT_170956</name>
</gene>
<dbReference type="AlphaFoldDB" id="R7SWQ3"/>
<dbReference type="GO" id="GO:0016705">
    <property type="term" value="F:oxidoreductase activity, acting on paired donors, with incorporation or reduction of molecular oxygen"/>
    <property type="evidence" value="ECO:0007669"/>
    <property type="project" value="InterPro"/>
</dbReference>
<protein>
    <submittedName>
        <fullName evidence="11">Cytochrome P450</fullName>
    </submittedName>
</protein>
<dbReference type="Proteomes" id="UP000053319">
    <property type="component" value="Unassembled WGS sequence"/>
</dbReference>
<dbReference type="EMBL" id="JH719415">
    <property type="protein sequence ID" value="EJF60511.1"/>
    <property type="molecule type" value="Genomic_DNA"/>
</dbReference>
<dbReference type="GO" id="GO:0004497">
    <property type="term" value="F:monooxygenase activity"/>
    <property type="evidence" value="ECO:0007669"/>
    <property type="project" value="UniProtKB-KW"/>
</dbReference>
<keyword evidence="7 9" id="KW-0408">Iron</keyword>
<sequence>MDTSLYPEFIISRHPEIQAKLHEELAAVKGEPTYDDFQARLPYLEAVLRETLRLYSGLPYIERVVTVPDSIPLGEPVKLSNGEVVSQIPVLPGQVVVILCIAIHRMDSVWEDPDVFRPERWLKDLPPSEKLCSGWAKTLAFSDGPRNCIGYRLAIFQYKVILTISKTCKF</sequence>
<dbReference type="PRINTS" id="PR00385">
    <property type="entry name" value="P450"/>
</dbReference>
<dbReference type="OrthoDB" id="1470350at2759"/>
<comment type="pathway">
    <text evidence="2">Secondary metabolite biosynthesis.</text>
</comment>
<dbReference type="Pfam" id="PF00067">
    <property type="entry name" value="p450"/>
    <property type="match status" value="1"/>
</dbReference>
<dbReference type="Gene3D" id="1.10.630.10">
    <property type="entry name" value="Cytochrome P450"/>
    <property type="match status" value="1"/>
</dbReference>
<evidence type="ECO:0000256" key="10">
    <source>
        <dbReference type="RuleBase" id="RU000461"/>
    </source>
</evidence>
<accession>R7SWQ3</accession>
<dbReference type="InterPro" id="IPR050121">
    <property type="entry name" value="Cytochrome_P450_monoxygenase"/>
</dbReference>
<keyword evidence="4 9" id="KW-0349">Heme</keyword>
<evidence type="ECO:0000313" key="11">
    <source>
        <dbReference type="EMBL" id="EJF60511.1"/>
    </source>
</evidence>
<evidence type="ECO:0000256" key="5">
    <source>
        <dbReference type="ARBA" id="ARBA00022723"/>
    </source>
</evidence>
<feature type="binding site" description="axial binding residue" evidence="9">
    <location>
        <position position="148"/>
    </location>
    <ligand>
        <name>heme</name>
        <dbReference type="ChEBI" id="CHEBI:30413"/>
    </ligand>
    <ligandPart>
        <name>Fe</name>
        <dbReference type="ChEBI" id="CHEBI:18248"/>
    </ligandPart>
</feature>
<dbReference type="InterPro" id="IPR001128">
    <property type="entry name" value="Cyt_P450"/>
</dbReference>
<dbReference type="RefSeq" id="XP_007366650.1">
    <property type="nucleotide sequence ID" value="XM_007366588.1"/>
</dbReference>
<dbReference type="KEGG" id="dsq:DICSQDRAFT_170956"/>
<dbReference type="GeneID" id="18839252"/>
<dbReference type="PANTHER" id="PTHR24305:SF166">
    <property type="entry name" value="CYTOCHROME P450 12A4, MITOCHONDRIAL-RELATED"/>
    <property type="match status" value="1"/>
</dbReference>
<proteinExistence type="inferred from homology"/>
<keyword evidence="8 10" id="KW-0503">Monooxygenase</keyword>
<dbReference type="HOGENOM" id="CLU_001570_5_11_1"/>
<evidence type="ECO:0000256" key="9">
    <source>
        <dbReference type="PIRSR" id="PIRSR602403-1"/>
    </source>
</evidence>
<name>R7SWQ3_DICSQ</name>
<organism evidence="11 12">
    <name type="scientific">Dichomitus squalens (strain LYAD-421)</name>
    <name type="common">Western red white-rot fungus</name>
    <dbReference type="NCBI Taxonomy" id="732165"/>
    <lineage>
        <taxon>Eukaryota</taxon>
        <taxon>Fungi</taxon>
        <taxon>Dikarya</taxon>
        <taxon>Basidiomycota</taxon>
        <taxon>Agaricomycotina</taxon>
        <taxon>Agaricomycetes</taxon>
        <taxon>Polyporales</taxon>
        <taxon>Polyporaceae</taxon>
        <taxon>Dichomitus</taxon>
    </lineage>
</organism>
<dbReference type="GO" id="GO:0005506">
    <property type="term" value="F:iron ion binding"/>
    <property type="evidence" value="ECO:0007669"/>
    <property type="project" value="InterPro"/>
</dbReference>
<dbReference type="PROSITE" id="PS00086">
    <property type="entry name" value="CYTOCHROME_P450"/>
    <property type="match status" value="1"/>
</dbReference>
<dbReference type="InterPro" id="IPR002403">
    <property type="entry name" value="Cyt_P450_E_grp-IV"/>
</dbReference>
<dbReference type="PANTHER" id="PTHR24305">
    <property type="entry name" value="CYTOCHROME P450"/>
    <property type="match status" value="1"/>
</dbReference>
<keyword evidence="5 9" id="KW-0479">Metal-binding</keyword>
<dbReference type="GO" id="GO:0020037">
    <property type="term" value="F:heme binding"/>
    <property type="evidence" value="ECO:0007669"/>
    <property type="project" value="InterPro"/>
</dbReference>
<evidence type="ECO:0000256" key="4">
    <source>
        <dbReference type="ARBA" id="ARBA00022617"/>
    </source>
</evidence>
<evidence type="ECO:0000256" key="1">
    <source>
        <dbReference type="ARBA" id="ARBA00001971"/>
    </source>
</evidence>
<evidence type="ECO:0000256" key="2">
    <source>
        <dbReference type="ARBA" id="ARBA00005179"/>
    </source>
</evidence>
<evidence type="ECO:0000256" key="7">
    <source>
        <dbReference type="ARBA" id="ARBA00023004"/>
    </source>
</evidence>
<dbReference type="OMA" id="YMTINTE"/>
<evidence type="ECO:0000256" key="8">
    <source>
        <dbReference type="ARBA" id="ARBA00023033"/>
    </source>
</evidence>
<dbReference type="InterPro" id="IPR036396">
    <property type="entry name" value="Cyt_P450_sf"/>
</dbReference>
<dbReference type="InterPro" id="IPR017972">
    <property type="entry name" value="Cyt_P450_CS"/>
</dbReference>
<comment type="cofactor">
    <cofactor evidence="1 9">
        <name>heme</name>
        <dbReference type="ChEBI" id="CHEBI:30413"/>
    </cofactor>
</comment>
<evidence type="ECO:0000256" key="3">
    <source>
        <dbReference type="ARBA" id="ARBA00010617"/>
    </source>
</evidence>
<evidence type="ECO:0000313" key="12">
    <source>
        <dbReference type="Proteomes" id="UP000053319"/>
    </source>
</evidence>